<keyword evidence="2" id="KW-1185">Reference proteome</keyword>
<evidence type="ECO:0000313" key="2">
    <source>
        <dbReference type="Proteomes" id="UP001177003"/>
    </source>
</evidence>
<evidence type="ECO:0000313" key="1">
    <source>
        <dbReference type="EMBL" id="CAI9300441.1"/>
    </source>
</evidence>
<dbReference type="Proteomes" id="UP001177003">
    <property type="component" value="Chromosome 9"/>
</dbReference>
<name>A0AA35ZX53_LACSI</name>
<organism evidence="1 2">
    <name type="scientific">Lactuca saligna</name>
    <name type="common">Willowleaf lettuce</name>
    <dbReference type="NCBI Taxonomy" id="75948"/>
    <lineage>
        <taxon>Eukaryota</taxon>
        <taxon>Viridiplantae</taxon>
        <taxon>Streptophyta</taxon>
        <taxon>Embryophyta</taxon>
        <taxon>Tracheophyta</taxon>
        <taxon>Spermatophyta</taxon>
        <taxon>Magnoliopsida</taxon>
        <taxon>eudicotyledons</taxon>
        <taxon>Gunneridae</taxon>
        <taxon>Pentapetalae</taxon>
        <taxon>asterids</taxon>
        <taxon>campanulids</taxon>
        <taxon>Asterales</taxon>
        <taxon>Asteraceae</taxon>
        <taxon>Cichorioideae</taxon>
        <taxon>Cichorieae</taxon>
        <taxon>Lactucinae</taxon>
        <taxon>Lactuca</taxon>
    </lineage>
</organism>
<protein>
    <submittedName>
        <fullName evidence="1">Uncharacterized protein</fullName>
    </submittedName>
</protein>
<accession>A0AA35ZX53</accession>
<gene>
    <name evidence="1" type="ORF">LSALG_LOCUS39080</name>
</gene>
<dbReference type="AlphaFoldDB" id="A0AA35ZX53"/>
<reference evidence="1" key="1">
    <citation type="submission" date="2023-04" db="EMBL/GenBank/DDBJ databases">
        <authorList>
            <person name="Vijverberg K."/>
            <person name="Xiong W."/>
            <person name="Schranz E."/>
        </authorList>
    </citation>
    <scope>NUCLEOTIDE SEQUENCE</scope>
</reference>
<proteinExistence type="predicted"/>
<sequence>MASYLQNYEFCHRSGFTFDLYSANHSSFVVLKGFFGCFRVLIVAINDIDFINQWELLAPTTEVFDCSYCIILLVIPYSQNQFVGLIGKKPWD</sequence>
<dbReference type="EMBL" id="OX465085">
    <property type="protein sequence ID" value="CAI9300441.1"/>
    <property type="molecule type" value="Genomic_DNA"/>
</dbReference>